<evidence type="ECO:0000313" key="9">
    <source>
        <dbReference type="Proteomes" id="UP000663699"/>
    </source>
</evidence>
<keyword evidence="9" id="KW-1185">Reference proteome</keyword>
<feature type="transmembrane region" description="Helical" evidence="7">
    <location>
        <begin position="20"/>
        <end position="46"/>
    </location>
</feature>
<evidence type="ECO:0000256" key="2">
    <source>
        <dbReference type="ARBA" id="ARBA00022448"/>
    </source>
</evidence>
<protein>
    <submittedName>
        <fullName evidence="8">Uncharacterized protein</fullName>
    </submittedName>
</protein>
<dbReference type="GO" id="GO:0005789">
    <property type="term" value="C:endoplasmic reticulum membrane"/>
    <property type="evidence" value="ECO:0007669"/>
    <property type="project" value="TreeGrafter"/>
</dbReference>
<comment type="subcellular location">
    <subcellularLocation>
        <location evidence="1">Endomembrane system</location>
        <topology evidence="1">Multi-pass membrane protein</topology>
    </subcellularLocation>
</comment>
<dbReference type="AlphaFoldDB" id="A0A899FVP3"/>
<dbReference type="GO" id="GO:0005464">
    <property type="term" value="F:UDP-xylose transmembrane transporter activity"/>
    <property type="evidence" value="ECO:0007669"/>
    <property type="project" value="TreeGrafter"/>
</dbReference>
<evidence type="ECO:0000256" key="6">
    <source>
        <dbReference type="ARBA" id="ARBA00023136"/>
    </source>
</evidence>
<keyword evidence="2" id="KW-0813">Transport</keyword>
<organism evidence="8 9">
    <name type="scientific">Pneumocystis wakefieldiae</name>
    <dbReference type="NCBI Taxonomy" id="38082"/>
    <lineage>
        <taxon>Eukaryota</taxon>
        <taxon>Fungi</taxon>
        <taxon>Dikarya</taxon>
        <taxon>Ascomycota</taxon>
        <taxon>Taphrinomycotina</taxon>
        <taxon>Pneumocystomycetes</taxon>
        <taxon>Pneumocystaceae</taxon>
        <taxon>Pneumocystis</taxon>
    </lineage>
</organism>
<accession>A0A899FVP3</accession>
<dbReference type="PANTHER" id="PTHR10778:SF4">
    <property type="entry name" value="NUCLEOTIDE SUGAR TRANSPORTER SLC35B4"/>
    <property type="match status" value="1"/>
</dbReference>
<gene>
    <name evidence="8" type="ORF">MERGE_001695</name>
</gene>
<keyword evidence="4 7" id="KW-0812">Transmembrane</keyword>
<dbReference type="GO" id="GO:0005462">
    <property type="term" value="F:UDP-N-acetylglucosamine transmembrane transporter activity"/>
    <property type="evidence" value="ECO:0007669"/>
    <property type="project" value="TreeGrafter"/>
</dbReference>
<dbReference type="Proteomes" id="UP000663699">
    <property type="component" value="Chromosome 2"/>
</dbReference>
<feature type="transmembrane region" description="Helical" evidence="7">
    <location>
        <begin position="209"/>
        <end position="227"/>
    </location>
</feature>
<evidence type="ECO:0000256" key="4">
    <source>
        <dbReference type="ARBA" id="ARBA00022692"/>
    </source>
</evidence>
<sequence length="242" mass="28002">MLLKYLCFGNYYQKRAKFSYGISVPMHIITQSGGVFILVILEWLYINKKPNIYQILAIMVLTSGVIIANVANISKKNSFNLPMLEYTKGIILLIISQILRSFMSIYMEKTFKLHSPNWKEVNFYMHFFSLLFYIPILPKIYSQTKLLNCFQTPFISQKSLSTITQSLCVQGINRLNVISTALTANIILNLRKFISLILSIYIFENKRNFGTIFGIILVFSGSVWYSIETRKKKTINNKPKKS</sequence>
<evidence type="ECO:0000256" key="3">
    <source>
        <dbReference type="ARBA" id="ARBA00022597"/>
    </source>
</evidence>
<evidence type="ECO:0000256" key="7">
    <source>
        <dbReference type="SAM" id="Phobius"/>
    </source>
</evidence>
<feature type="transmembrane region" description="Helical" evidence="7">
    <location>
        <begin position="123"/>
        <end position="141"/>
    </location>
</feature>
<dbReference type="GO" id="GO:0000139">
    <property type="term" value="C:Golgi membrane"/>
    <property type="evidence" value="ECO:0007669"/>
    <property type="project" value="TreeGrafter"/>
</dbReference>
<dbReference type="PANTHER" id="PTHR10778">
    <property type="entry name" value="SOLUTE CARRIER FAMILY 35 MEMBER B"/>
    <property type="match status" value="1"/>
</dbReference>
<keyword evidence="6 7" id="KW-0472">Membrane</keyword>
<evidence type="ECO:0000256" key="5">
    <source>
        <dbReference type="ARBA" id="ARBA00022989"/>
    </source>
</evidence>
<dbReference type="Pfam" id="PF08449">
    <property type="entry name" value="UAA"/>
    <property type="match status" value="1"/>
</dbReference>
<name>A0A899FVP3_9ASCO</name>
<dbReference type="OrthoDB" id="999962at2759"/>
<evidence type="ECO:0000256" key="1">
    <source>
        <dbReference type="ARBA" id="ARBA00004127"/>
    </source>
</evidence>
<keyword evidence="3" id="KW-0762">Sugar transport</keyword>
<keyword evidence="5 7" id="KW-1133">Transmembrane helix</keyword>
<dbReference type="EMBL" id="CP054533">
    <property type="protein sequence ID" value="QSL64394.1"/>
    <property type="molecule type" value="Genomic_DNA"/>
</dbReference>
<dbReference type="InterPro" id="IPR013657">
    <property type="entry name" value="SCL35B1-4/HUT1"/>
</dbReference>
<reference evidence="8" key="1">
    <citation type="submission" date="2020-06" db="EMBL/GenBank/DDBJ databases">
        <title>Genomes of multiple members of Pneumocystis genus reveal paths to human pathogen Pneumocystis jirovecii.</title>
        <authorList>
            <person name="Cisse O.H."/>
            <person name="Ma L."/>
            <person name="Dekker J."/>
            <person name="Khil P."/>
            <person name="Jo J."/>
            <person name="Brenchley J."/>
            <person name="Blair R."/>
            <person name="Pahar B."/>
            <person name="Chabe M."/>
            <person name="Van Rompay K.A."/>
            <person name="Keesler R."/>
            <person name="Sukura A."/>
            <person name="Hirsch V."/>
            <person name="Kutty G."/>
            <person name="Liu Y."/>
            <person name="Peng L."/>
            <person name="Chen J."/>
            <person name="Song J."/>
            <person name="Weissenbacher-Lang C."/>
            <person name="Xu J."/>
            <person name="Upham N.S."/>
            <person name="Stajich J.E."/>
            <person name="Cuomo C.A."/>
            <person name="Cushion M.T."/>
            <person name="Kovacs J.A."/>
        </authorList>
    </citation>
    <scope>NUCLEOTIDE SEQUENCE</scope>
    <source>
        <strain evidence="8">2A</strain>
    </source>
</reference>
<feature type="transmembrane region" description="Helical" evidence="7">
    <location>
        <begin position="182"/>
        <end position="203"/>
    </location>
</feature>
<feature type="transmembrane region" description="Helical" evidence="7">
    <location>
        <begin position="52"/>
        <end position="71"/>
    </location>
</feature>
<proteinExistence type="predicted"/>
<evidence type="ECO:0000313" key="8">
    <source>
        <dbReference type="EMBL" id="QSL64394.1"/>
    </source>
</evidence>
<feature type="transmembrane region" description="Helical" evidence="7">
    <location>
        <begin position="83"/>
        <end position="103"/>
    </location>
</feature>